<keyword evidence="4" id="KW-0812">Transmembrane</keyword>
<evidence type="ECO:0000256" key="4">
    <source>
        <dbReference type="SAM" id="Phobius"/>
    </source>
</evidence>
<dbReference type="SMART" id="SM00325">
    <property type="entry name" value="RhoGEF"/>
    <property type="match status" value="1"/>
</dbReference>
<dbReference type="InterPro" id="IPR035899">
    <property type="entry name" value="DBL_dom_sf"/>
</dbReference>
<dbReference type="CDD" id="cd00160">
    <property type="entry name" value="RhoGEF"/>
    <property type="match status" value="1"/>
</dbReference>
<dbReference type="Pfam" id="PF00621">
    <property type="entry name" value="RhoGEF"/>
    <property type="match status" value="1"/>
</dbReference>
<dbReference type="InterPro" id="IPR001611">
    <property type="entry name" value="Leu-rich_rpt"/>
</dbReference>
<dbReference type="EMBL" id="JADGJH010002013">
    <property type="protein sequence ID" value="KAJ3105245.1"/>
    <property type="molecule type" value="Genomic_DNA"/>
</dbReference>
<dbReference type="InterPro" id="IPR000219">
    <property type="entry name" value="DH_dom"/>
</dbReference>
<feature type="region of interest" description="Disordered" evidence="3">
    <location>
        <begin position="781"/>
        <end position="834"/>
    </location>
</feature>
<evidence type="ECO:0000256" key="3">
    <source>
        <dbReference type="SAM" id="MobiDB-lite"/>
    </source>
</evidence>
<feature type="compositionally biased region" description="Low complexity" evidence="3">
    <location>
        <begin position="1"/>
        <end position="17"/>
    </location>
</feature>
<evidence type="ECO:0000313" key="7">
    <source>
        <dbReference type="Proteomes" id="UP001211907"/>
    </source>
</evidence>
<dbReference type="PANTHER" id="PTHR12673">
    <property type="entry name" value="FACIOGENITAL DYSPLASIA PROTEIN"/>
    <property type="match status" value="1"/>
</dbReference>
<dbReference type="InterPro" id="IPR003591">
    <property type="entry name" value="Leu-rich_rpt_typical-subtyp"/>
</dbReference>
<evidence type="ECO:0000313" key="6">
    <source>
        <dbReference type="EMBL" id="KAJ3105245.1"/>
    </source>
</evidence>
<protein>
    <recommendedName>
        <fullName evidence="5">DH domain-containing protein</fullName>
    </recommendedName>
</protein>
<feature type="region of interest" description="Disordered" evidence="3">
    <location>
        <begin position="331"/>
        <end position="413"/>
    </location>
</feature>
<dbReference type="SMART" id="SM00364">
    <property type="entry name" value="LRR_BAC"/>
    <property type="match status" value="3"/>
</dbReference>
<feature type="compositionally biased region" description="Low complexity" evidence="3">
    <location>
        <begin position="261"/>
        <end position="277"/>
    </location>
</feature>
<feature type="compositionally biased region" description="Polar residues" evidence="3">
    <location>
        <begin position="883"/>
        <end position="898"/>
    </location>
</feature>
<keyword evidence="4" id="KW-0472">Membrane</keyword>
<keyword evidence="4" id="KW-1133">Transmembrane helix</keyword>
<dbReference type="SUPFAM" id="SSF52058">
    <property type="entry name" value="L domain-like"/>
    <property type="match status" value="1"/>
</dbReference>
<dbReference type="Pfam" id="PF13855">
    <property type="entry name" value="LRR_8"/>
    <property type="match status" value="1"/>
</dbReference>
<dbReference type="Proteomes" id="UP001211907">
    <property type="component" value="Unassembled WGS sequence"/>
</dbReference>
<proteinExistence type="predicted"/>
<sequence>MSTSAATGSASGRRVSAVRWPPNDPSASASRSSSPAPFRSTAITPKPNGANTATTSQNNSVQNPNSIKNLIRAFDQSTASAQSSAVISAQRPTSPSPSPLANRKARRPSSPRRLLPQQSSALTQTQSPIREEGPSARPDFVKSPVQAKIEQFNSKILSQSQASSSFSEILSRKARKLPRQIRISWSFLGGLLMPLAVIAVITYLLSKTPTITQKNESAHVENDSVPLIALSADNSNNLTRSRPLSLEQRQKRGGSIRKSDTSLSATASSTESSASTSRIAPQQYDVISTSPSMKPSALANNQNPIQNDKALPEITDLQPVIYERTHSLASLAPASKGKPLPTPSPGTDNQDQNFATTPTPPVRKSLSTVQSWLDNSVLPESLTLPPRRRHPSDASNSETGSRRNSKPSNLLNTFKEVFEKPRKSKTPELKFLTLDNLDQITREDSPSSESPTTPKGNSILDNDQQFIATINPDALNSVLYDSQHPGHETRNTSSSTLLTDEELALLFPMPQKTGLQLTPAGNKKPKPTLLSKSGLFTNPDAKSLAYVIMNLNTLPTDFPLHSNLSRLHLSGNNLTELPFSTMSLMPTLKFLDISDNRISNLTRSLTCCKYLKELYARNCGMIGIDEGVLEELTYLEVLDLSGNTTFAFSHNTAHLHTLILSNNRLQTLPPSLGLHRGRELVFLLVGGNPFEKSIKAFTDPIVANSQSILPRLTKDLAQRQAFVPDDMVLNDSFGLGINDLSSPLDDKGSLYDWDGDDLKSIHDAEFDSYLNSYSKPQDFGKLRRRSSLPDASRFEASKQSKFTKRVTPARRNDNLSGMHPNRDHQNTDASSMTTYHATTNPSYVYIQRLLSHLRDVYDLLPAFHLSKLSGVKLVNTRADSRTESVNTNVSDGSGQPQNDDPDAPGLTDDERERIRKRQNPVRRANIAAEIMTTERTYVNELKTLFSLYVEPLERGTFSKTDMDAMFANLKLILNFHKSHLLPNLEKACQDDADQKIGSVFNIAAPYFKMYSMYYNNFDTANEMVVHLEQLSTSNSGQLQSPIRSTFLSKTSISPISTSQASRRTLAKKFKNIVKIAKSSPSHTQISLQSYLIMPVQRLPRYKMLVEQLLEATPPQHPDRVALAAAADAIRACVAECNDKKREMEEHERGMKQLSRIRSVKGKSSGALHRFHAHMAVGTRLFVREGGFRVVKYVERSGVVAVGGGGVTSVLDGLDFSFAMVSSRDKVYKTSVGGVVEARFATGGISSASAPPITVVGQPLGAGLDALSVYGVQRTAGGDFRFLLFSDLLCWCKPIAGSNSSPLSGSGGSSATGLESEFELIRAVEIGPTTKIECMTILTQDNGGPGIPMSGGGGSLGGGFFFGGERSSSIDGSRASYMSSIAPSRSSLGFASSSGISLTNSRGSGAGQSASSVWEENQSVLRVSDHYCVLYLRGSQSDIEAWLEVLKELGCDGGDL</sequence>
<keyword evidence="7" id="KW-1185">Reference proteome</keyword>
<keyword evidence="1" id="KW-0433">Leucine-rich repeat</keyword>
<dbReference type="PANTHER" id="PTHR12673:SF159">
    <property type="entry name" value="LD03170P"/>
    <property type="match status" value="1"/>
</dbReference>
<dbReference type="PROSITE" id="PS51450">
    <property type="entry name" value="LRR"/>
    <property type="match status" value="3"/>
</dbReference>
<accession>A0AAD5STQ1</accession>
<feature type="compositionally biased region" description="Polar residues" evidence="3">
    <location>
        <begin position="365"/>
        <end position="374"/>
    </location>
</feature>
<evidence type="ECO:0000256" key="1">
    <source>
        <dbReference type="ARBA" id="ARBA00022614"/>
    </source>
</evidence>
<feature type="region of interest" description="Disordered" evidence="3">
    <location>
        <begin position="429"/>
        <end position="460"/>
    </location>
</feature>
<evidence type="ECO:0000259" key="5">
    <source>
        <dbReference type="PROSITE" id="PS50010"/>
    </source>
</evidence>
<comment type="caution">
    <text evidence="6">The sequence shown here is derived from an EMBL/GenBank/DDBJ whole genome shotgun (WGS) entry which is preliminary data.</text>
</comment>
<keyword evidence="2" id="KW-0677">Repeat</keyword>
<evidence type="ECO:0000256" key="2">
    <source>
        <dbReference type="ARBA" id="ARBA00022737"/>
    </source>
</evidence>
<dbReference type="Gene3D" id="3.80.10.10">
    <property type="entry name" value="Ribonuclease Inhibitor"/>
    <property type="match status" value="1"/>
</dbReference>
<dbReference type="SMART" id="SM00369">
    <property type="entry name" value="LRR_TYP"/>
    <property type="match status" value="3"/>
</dbReference>
<feature type="transmembrane region" description="Helical" evidence="4">
    <location>
        <begin position="183"/>
        <end position="205"/>
    </location>
</feature>
<feature type="region of interest" description="Disordered" evidence="3">
    <location>
        <begin position="82"/>
        <end position="140"/>
    </location>
</feature>
<dbReference type="Gene3D" id="1.20.900.10">
    <property type="entry name" value="Dbl homology (DH) domain"/>
    <property type="match status" value="1"/>
</dbReference>
<feature type="region of interest" description="Disordered" evidence="3">
    <location>
        <begin position="878"/>
        <end position="920"/>
    </location>
</feature>
<dbReference type="GO" id="GO:0005737">
    <property type="term" value="C:cytoplasm"/>
    <property type="evidence" value="ECO:0007669"/>
    <property type="project" value="TreeGrafter"/>
</dbReference>
<dbReference type="PROSITE" id="PS50010">
    <property type="entry name" value="DH_2"/>
    <property type="match status" value="1"/>
</dbReference>
<dbReference type="SUPFAM" id="SSF48065">
    <property type="entry name" value="DBL homology domain (DH-domain)"/>
    <property type="match status" value="1"/>
</dbReference>
<name>A0AAD5STQ1_9FUNG</name>
<dbReference type="InterPro" id="IPR051092">
    <property type="entry name" value="FYVE_RhoGEF_PH"/>
</dbReference>
<feature type="compositionally biased region" description="Low complexity" evidence="3">
    <location>
        <begin position="25"/>
        <end position="40"/>
    </location>
</feature>
<dbReference type="GO" id="GO:0005085">
    <property type="term" value="F:guanyl-nucleotide exchange factor activity"/>
    <property type="evidence" value="ECO:0007669"/>
    <property type="project" value="InterPro"/>
</dbReference>
<feature type="compositionally biased region" description="Polar residues" evidence="3">
    <location>
        <begin position="49"/>
        <end position="67"/>
    </location>
</feature>
<feature type="compositionally biased region" description="Polar residues" evidence="3">
    <location>
        <begin position="345"/>
        <end position="357"/>
    </location>
</feature>
<dbReference type="InterPro" id="IPR032675">
    <property type="entry name" value="LRR_dom_sf"/>
</dbReference>
<feature type="region of interest" description="Disordered" evidence="3">
    <location>
        <begin position="1"/>
        <end position="67"/>
    </location>
</feature>
<feature type="compositionally biased region" description="Low complexity" evidence="3">
    <location>
        <begin position="111"/>
        <end position="120"/>
    </location>
</feature>
<organism evidence="6 7">
    <name type="scientific">Physocladia obscura</name>
    <dbReference type="NCBI Taxonomy" id="109957"/>
    <lineage>
        <taxon>Eukaryota</taxon>
        <taxon>Fungi</taxon>
        <taxon>Fungi incertae sedis</taxon>
        <taxon>Chytridiomycota</taxon>
        <taxon>Chytridiomycota incertae sedis</taxon>
        <taxon>Chytridiomycetes</taxon>
        <taxon>Chytridiales</taxon>
        <taxon>Chytriomycetaceae</taxon>
        <taxon>Physocladia</taxon>
    </lineage>
</organism>
<feature type="domain" description="DH" evidence="5">
    <location>
        <begin position="922"/>
        <end position="1139"/>
    </location>
</feature>
<feature type="region of interest" description="Disordered" evidence="3">
    <location>
        <begin position="236"/>
        <end position="282"/>
    </location>
</feature>
<gene>
    <name evidence="6" type="ORF">HK100_003927</name>
</gene>
<reference evidence="6" key="1">
    <citation type="submission" date="2020-05" db="EMBL/GenBank/DDBJ databases">
        <title>Phylogenomic resolution of chytrid fungi.</title>
        <authorList>
            <person name="Stajich J.E."/>
            <person name="Amses K."/>
            <person name="Simmons R."/>
            <person name="Seto K."/>
            <person name="Myers J."/>
            <person name="Bonds A."/>
            <person name="Quandt C.A."/>
            <person name="Barry K."/>
            <person name="Liu P."/>
            <person name="Grigoriev I."/>
            <person name="Longcore J.E."/>
            <person name="James T.Y."/>
        </authorList>
    </citation>
    <scope>NUCLEOTIDE SEQUENCE</scope>
    <source>
        <strain evidence="6">JEL0513</strain>
    </source>
</reference>